<dbReference type="Gene3D" id="3.30.750.24">
    <property type="entry name" value="STAS domain"/>
    <property type="match status" value="1"/>
</dbReference>
<dbReference type="InterPro" id="IPR036513">
    <property type="entry name" value="STAS_dom_sf"/>
</dbReference>
<reference evidence="4 5" key="1">
    <citation type="submission" date="2017-06" db="EMBL/GenBank/DDBJ databases">
        <title>Cultured bacterium strain Saccharothrix yanglingensis Hhs.015.</title>
        <authorList>
            <person name="Xia Y."/>
        </authorList>
    </citation>
    <scope>NUCLEOTIDE SEQUENCE [LARGE SCALE GENOMIC DNA]</scope>
    <source>
        <strain evidence="4 5">Hhs.015</strain>
    </source>
</reference>
<dbReference type="Proteomes" id="UP001225605">
    <property type="component" value="Unassembled WGS sequence"/>
</dbReference>
<comment type="caution">
    <text evidence="4">The sequence shown here is derived from an EMBL/GenBank/DDBJ whole genome shotgun (WGS) entry which is preliminary data.</text>
</comment>
<dbReference type="PANTHER" id="PTHR33495:SF2">
    <property type="entry name" value="ANTI-SIGMA FACTOR ANTAGONIST TM_1081-RELATED"/>
    <property type="match status" value="1"/>
</dbReference>
<dbReference type="InterPro" id="IPR003658">
    <property type="entry name" value="Anti-sigma_ant"/>
</dbReference>
<dbReference type="PANTHER" id="PTHR33495">
    <property type="entry name" value="ANTI-SIGMA FACTOR ANTAGONIST TM_1081-RELATED-RELATED"/>
    <property type="match status" value="1"/>
</dbReference>
<sequence>MSPEAFETTTRRDADGATVVLTARGQLDIATVHLLRAPVTAAVGDGDGTVVVDLSDVDFFASVGIDVLLRAHEATRRGGGTLRVVVPRLIRRTLTSVGLAQVLDLHDTLTDALATTS</sequence>
<dbReference type="Pfam" id="PF01740">
    <property type="entry name" value="STAS"/>
    <property type="match status" value="1"/>
</dbReference>
<feature type="domain" description="STAS" evidence="3">
    <location>
        <begin position="8"/>
        <end position="116"/>
    </location>
</feature>
<dbReference type="NCBIfam" id="TIGR00377">
    <property type="entry name" value="ant_ant_sig"/>
    <property type="match status" value="1"/>
</dbReference>
<organism evidence="4 5">
    <name type="scientific">Saccharothrix yanglingensis</name>
    <dbReference type="NCBI Taxonomy" id="659496"/>
    <lineage>
        <taxon>Bacteria</taxon>
        <taxon>Bacillati</taxon>
        <taxon>Actinomycetota</taxon>
        <taxon>Actinomycetes</taxon>
        <taxon>Pseudonocardiales</taxon>
        <taxon>Pseudonocardiaceae</taxon>
        <taxon>Saccharothrix</taxon>
    </lineage>
</organism>
<dbReference type="CDD" id="cd07043">
    <property type="entry name" value="STAS_anti-anti-sigma_factors"/>
    <property type="match status" value="1"/>
</dbReference>
<accession>A0ABU0WVX2</accession>
<evidence type="ECO:0000256" key="2">
    <source>
        <dbReference type="RuleBase" id="RU003749"/>
    </source>
</evidence>
<keyword evidence="5" id="KW-1185">Reference proteome</keyword>
<evidence type="ECO:0000259" key="3">
    <source>
        <dbReference type="PROSITE" id="PS50801"/>
    </source>
</evidence>
<evidence type="ECO:0000256" key="1">
    <source>
        <dbReference type="ARBA" id="ARBA00009013"/>
    </source>
</evidence>
<comment type="similarity">
    <text evidence="1 2">Belongs to the anti-sigma-factor antagonist family.</text>
</comment>
<evidence type="ECO:0000313" key="5">
    <source>
        <dbReference type="Proteomes" id="UP001225605"/>
    </source>
</evidence>
<gene>
    <name evidence="4" type="ORF">CKY47_08410</name>
</gene>
<proteinExistence type="inferred from homology"/>
<dbReference type="EMBL" id="NSDM01000003">
    <property type="protein sequence ID" value="MDQ2584000.1"/>
    <property type="molecule type" value="Genomic_DNA"/>
</dbReference>
<dbReference type="PROSITE" id="PS50801">
    <property type="entry name" value="STAS"/>
    <property type="match status" value="1"/>
</dbReference>
<name>A0ABU0WVX2_9PSEU</name>
<dbReference type="RefSeq" id="WP_306745120.1">
    <property type="nucleotide sequence ID" value="NZ_NSDM01000003.1"/>
</dbReference>
<evidence type="ECO:0000313" key="4">
    <source>
        <dbReference type="EMBL" id="MDQ2584000.1"/>
    </source>
</evidence>
<dbReference type="InterPro" id="IPR002645">
    <property type="entry name" value="STAS_dom"/>
</dbReference>
<dbReference type="SUPFAM" id="SSF52091">
    <property type="entry name" value="SpoIIaa-like"/>
    <property type="match status" value="1"/>
</dbReference>
<protein>
    <recommendedName>
        <fullName evidence="2">Anti-sigma factor antagonist</fullName>
    </recommendedName>
</protein>